<keyword evidence="4" id="KW-0804">Transcription</keyword>
<dbReference type="InterPro" id="IPR011006">
    <property type="entry name" value="CheY-like_superfamily"/>
</dbReference>
<dbReference type="InterPro" id="IPR058245">
    <property type="entry name" value="NreC/VraR/RcsB-like_REC"/>
</dbReference>
<dbReference type="PRINTS" id="PR00038">
    <property type="entry name" value="HTHLUXR"/>
</dbReference>
<dbReference type="EMBL" id="RKMF01000010">
    <property type="protein sequence ID" value="ROZ62835.1"/>
    <property type="molecule type" value="Genomic_DNA"/>
</dbReference>
<evidence type="ECO:0000256" key="3">
    <source>
        <dbReference type="ARBA" id="ARBA00023125"/>
    </source>
</evidence>
<dbReference type="RefSeq" id="WP_123825396.1">
    <property type="nucleotide sequence ID" value="NZ_RKMF01000010.1"/>
</dbReference>
<dbReference type="InterPro" id="IPR001789">
    <property type="entry name" value="Sig_transdc_resp-reg_receiver"/>
</dbReference>
<dbReference type="SMART" id="SM00421">
    <property type="entry name" value="HTH_LUXR"/>
    <property type="match status" value="1"/>
</dbReference>
<dbReference type="Gene3D" id="3.40.50.2300">
    <property type="match status" value="1"/>
</dbReference>
<comment type="caution">
    <text evidence="8">The sequence shown here is derived from an EMBL/GenBank/DDBJ whole genome shotgun (WGS) entry which is preliminary data.</text>
</comment>
<dbReference type="Pfam" id="PF00196">
    <property type="entry name" value="GerE"/>
    <property type="match status" value="1"/>
</dbReference>
<dbReference type="InterPro" id="IPR016032">
    <property type="entry name" value="Sig_transdc_resp-reg_C-effctor"/>
</dbReference>
<dbReference type="PANTHER" id="PTHR43214:SF24">
    <property type="entry name" value="TRANSCRIPTIONAL REGULATORY PROTEIN NARL-RELATED"/>
    <property type="match status" value="1"/>
</dbReference>
<reference evidence="8 9" key="1">
    <citation type="submission" date="2018-10" db="EMBL/GenBank/DDBJ databases">
        <title>Kocuria sp. M5W7-7, whole genome shotgun sequence.</title>
        <authorList>
            <person name="Tuo L."/>
        </authorList>
    </citation>
    <scope>NUCLEOTIDE SEQUENCE [LARGE SCALE GENOMIC DNA]</scope>
    <source>
        <strain evidence="8 9">M5W7-7</strain>
    </source>
</reference>
<dbReference type="PANTHER" id="PTHR43214">
    <property type="entry name" value="TWO-COMPONENT RESPONSE REGULATOR"/>
    <property type="match status" value="1"/>
</dbReference>
<dbReference type="SUPFAM" id="SSF46894">
    <property type="entry name" value="C-terminal effector domain of the bipartite response regulators"/>
    <property type="match status" value="1"/>
</dbReference>
<evidence type="ECO:0000256" key="2">
    <source>
        <dbReference type="ARBA" id="ARBA00023015"/>
    </source>
</evidence>
<feature type="domain" description="HTH luxR-type" evidence="6">
    <location>
        <begin position="146"/>
        <end position="211"/>
    </location>
</feature>
<organism evidence="8 9">
    <name type="scientific">Kocuria soli</name>
    <dbReference type="NCBI Taxonomy" id="2485125"/>
    <lineage>
        <taxon>Bacteria</taxon>
        <taxon>Bacillati</taxon>
        <taxon>Actinomycetota</taxon>
        <taxon>Actinomycetes</taxon>
        <taxon>Micrococcales</taxon>
        <taxon>Micrococcaceae</taxon>
        <taxon>Kocuria</taxon>
    </lineage>
</organism>
<feature type="modified residue" description="4-aspartylphosphate" evidence="5">
    <location>
        <position position="59"/>
    </location>
</feature>
<dbReference type="AlphaFoldDB" id="A0A3N4AAT5"/>
<dbReference type="SUPFAM" id="SSF52172">
    <property type="entry name" value="CheY-like"/>
    <property type="match status" value="1"/>
</dbReference>
<dbReference type="InterPro" id="IPR039420">
    <property type="entry name" value="WalR-like"/>
</dbReference>
<dbReference type="Proteomes" id="UP000270616">
    <property type="component" value="Unassembled WGS sequence"/>
</dbReference>
<dbReference type="GO" id="GO:0003677">
    <property type="term" value="F:DNA binding"/>
    <property type="evidence" value="ECO:0007669"/>
    <property type="project" value="UniProtKB-KW"/>
</dbReference>
<keyword evidence="2" id="KW-0805">Transcription regulation</keyword>
<evidence type="ECO:0000256" key="4">
    <source>
        <dbReference type="ARBA" id="ARBA00023163"/>
    </source>
</evidence>
<feature type="domain" description="Response regulatory" evidence="7">
    <location>
        <begin position="8"/>
        <end position="128"/>
    </location>
</feature>
<protein>
    <submittedName>
        <fullName evidence="8">DNA-binding response regulator</fullName>
    </submittedName>
</protein>
<keyword evidence="9" id="KW-1185">Reference proteome</keyword>
<dbReference type="OrthoDB" id="9808843at2"/>
<keyword evidence="3 8" id="KW-0238">DNA-binding</keyword>
<dbReference type="GO" id="GO:0006355">
    <property type="term" value="P:regulation of DNA-templated transcription"/>
    <property type="evidence" value="ECO:0007669"/>
    <property type="project" value="InterPro"/>
</dbReference>
<name>A0A3N4AAT5_9MICC</name>
<accession>A0A3N4AAT5</accession>
<dbReference type="PROSITE" id="PS50043">
    <property type="entry name" value="HTH_LUXR_2"/>
    <property type="match status" value="1"/>
</dbReference>
<dbReference type="PROSITE" id="PS50110">
    <property type="entry name" value="RESPONSE_REGULATORY"/>
    <property type="match status" value="1"/>
</dbReference>
<gene>
    <name evidence="8" type="ORF">EDL96_08650</name>
</gene>
<keyword evidence="1 5" id="KW-0597">Phosphoprotein</keyword>
<dbReference type="CDD" id="cd17535">
    <property type="entry name" value="REC_NarL-like"/>
    <property type="match status" value="1"/>
</dbReference>
<evidence type="ECO:0000313" key="9">
    <source>
        <dbReference type="Proteomes" id="UP000270616"/>
    </source>
</evidence>
<dbReference type="SMART" id="SM00448">
    <property type="entry name" value="REC"/>
    <property type="match status" value="1"/>
</dbReference>
<evidence type="ECO:0000259" key="7">
    <source>
        <dbReference type="PROSITE" id="PS50110"/>
    </source>
</evidence>
<sequence>MDSFPTLRLLVCDDHPVVRAGIAALLDTADGFEVVGQAASGEQILRLVQDVPADLVLMDLQLGNSPETLQGAEATARIRSQPGAPHVLVLTNYDTDADILAAIEAGASGYLLKDSSPDDLLMAIRKAAAGESALAPTVTSRLMERVRMPVTKLSPRELDVLHQVAMGHSNAAIARELFLSETTVKSHLVHVFDKLDVRSRTEAVARALEIGIIR</sequence>
<evidence type="ECO:0000259" key="6">
    <source>
        <dbReference type="PROSITE" id="PS50043"/>
    </source>
</evidence>
<evidence type="ECO:0000256" key="1">
    <source>
        <dbReference type="ARBA" id="ARBA00022553"/>
    </source>
</evidence>
<dbReference type="PROSITE" id="PS00622">
    <property type="entry name" value="HTH_LUXR_1"/>
    <property type="match status" value="1"/>
</dbReference>
<dbReference type="CDD" id="cd06170">
    <property type="entry name" value="LuxR_C_like"/>
    <property type="match status" value="1"/>
</dbReference>
<dbReference type="InterPro" id="IPR000792">
    <property type="entry name" value="Tscrpt_reg_LuxR_C"/>
</dbReference>
<dbReference type="Pfam" id="PF00072">
    <property type="entry name" value="Response_reg"/>
    <property type="match status" value="1"/>
</dbReference>
<evidence type="ECO:0000256" key="5">
    <source>
        <dbReference type="PROSITE-ProRule" id="PRU00169"/>
    </source>
</evidence>
<evidence type="ECO:0000313" key="8">
    <source>
        <dbReference type="EMBL" id="ROZ62835.1"/>
    </source>
</evidence>
<dbReference type="GO" id="GO:0000160">
    <property type="term" value="P:phosphorelay signal transduction system"/>
    <property type="evidence" value="ECO:0007669"/>
    <property type="project" value="InterPro"/>
</dbReference>
<proteinExistence type="predicted"/>